<gene>
    <name evidence="1" type="ORF">GBB84_18250</name>
</gene>
<name>A0A6L5EBK6_9ENTR</name>
<accession>A0A6L5EBK6</accession>
<keyword evidence="2" id="KW-1185">Reference proteome</keyword>
<comment type="caution">
    <text evidence="1">The sequence shown here is derived from an EMBL/GenBank/DDBJ whole genome shotgun (WGS) entry which is preliminary data.</text>
</comment>
<dbReference type="AlphaFoldDB" id="A0A6L5EBK6"/>
<evidence type="ECO:0000313" key="2">
    <source>
        <dbReference type="Proteomes" id="UP000475079"/>
    </source>
</evidence>
<protein>
    <submittedName>
        <fullName evidence="1">Uncharacterized protein</fullName>
    </submittedName>
</protein>
<sequence>MHYSFLCRKSAKDQVVDGEKSPSCDGLKVSTATKKLLTPFTPLLRWLRVTRLIHEPRPYGPSLRDVQICSRQICRSPQSHSYLCSWGFAPLPPCRNAKFVGFLRYC</sequence>
<organism evidence="1 2">
    <name type="scientific">Citrobacter telavivensis</name>
    <dbReference type="NCBI Taxonomy" id="2653932"/>
    <lineage>
        <taxon>Bacteria</taxon>
        <taxon>Pseudomonadati</taxon>
        <taxon>Pseudomonadota</taxon>
        <taxon>Gammaproteobacteria</taxon>
        <taxon>Enterobacterales</taxon>
        <taxon>Enterobacteriaceae</taxon>
        <taxon>Citrobacter</taxon>
    </lineage>
</organism>
<reference evidence="1 2" key="1">
    <citation type="submission" date="2019-10" db="EMBL/GenBank/DDBJ databases">
        <title>Characterization of a new Citrobacter species.</title>
        <authorList>
            <person name="Goncalves Ribeiro T."/>
            <person name="Izdebski R."/>
            <person name="Urbanowicz P."/>
            <person name="Carmeli Y."/>
            <person name="Gniadkowski M."/>
            <person name="Peixe L."/>
        </authorList>
    </citation>
    <scope>NUCLEOTIDE SEQUENCE [LARGE SCALE GENOMIC DNA]</scope>
    <source>
        <strain evidence="1 2">NMI7905_11</strain>
    </source>
</reference>
<dbReference type="Proteomes" id="UP000475079">
    <property type="component" value="Unassembled WGS sequence"/>
</dbReference>
<dbReference type="EMBL" id="WHIY01000013">
    <property type="protein sequence ID" value="MPQ52842.1"/>
    <property type="molecule type" value="Genomic_DNA"/>
</dbReference>
<evidence type="ECO:0000313" key="1">
    <source>
        <dbReference type="EMBL" id="MPQ52842.1"/>
    </source>
</evidence>
<proteinExistence type="predicted"/>